<keyword evidence="1" id="KW-0472">Membrane</keyword>
<keyword evidence="3" id="KW-1185">Reference proteome</keyword>
<reference evidence="3" key="1">
    <citation type="journal article" date="2018" name="Proc. Natl. Acad. Sci. U.S.A.">
        <title>Linking secondary metabolites to gene clusters through genome sequencing of six diverse Aspergillus species.</title>
        <authorList>
            <person name="Kaerboelling I."/>
            <person name="Vesth T.C."/>
            <person name="Frisvad J.C."/>
            <person name="Nybo J.L."/>
            <person name="Theobald S."/>
            <person name="Kuo A."/>
            <person name="Bowyer P."/>
            <person name="Matsuda Y."/>
            <person name="Mondo S."/>
            <person name="Lyhne E.K."/>
            <person name="Kogle M.E."/>
            <person name="Clum A."/>
            <person name="Lipzen A."/>
            <person name="Salamov A."/>
            <person name="Ngan C.Y."/>
            <person name="Daum C."/>
            <person name="Chiniquy J."/>
            <person name="Barry K."/>
            <person name="LaButti K."/>
            <person name="Haridas S."/>
            <person name="Simmons B.A."/>
            <person name="Magnuson J.K."/>
            <person name="Mortensen U.H."/>
            <person name="Larsen T.O."/>
            <person name="Grigoriev I.V."/>
            <person name="Baker S.E."/>
            <person name="Andersen M.R."/>
        </authorList>
    </citation>
    <scope>NUCLEOTIDE SEQUENCE [LARGE SCALE GENOMIC DNA]</scope>
    <source>
        <strain evidence="3">IBT 16806</strain>
    </source>
</reference>
<dbReference type="RefSeq" id="XP_024684590.1">
    <property type="nucleotide sequence ID" value="XM_024827086.1"/>
</dbReference>
<dbReference type="VEuPathDB" id="FungiDB:P174DRAFT_440586"/>
<dbReference type="AlphaFoldDB" id="A0A2I1CEE6"/>
<keyword evidence="1" id="KW-1133">Transmembrane helix</keyword>
<keyword evidence="1" id="KW-0812">Transmembrane</keyword>
<dbReference type="Proteomes" id="UP000234474">
    <property type="component" value="Unassembled WGS sequence"/>
</dbReference>
<dbReference type="EMBL" id="MSZS01000003">
    <property type="protein sequence ID" value="PKX95995.1"/>
    <property type="molecule type" value="Genomic_DNA"/>
</dbReference>
<dbReference type="GeneID" id="36534411"/>
<organism evidence="2 3">
    <name type="scientific">Aspergillus novofumigatus (strain IBT 16806)</name>
    <dbReference type="NCBI Taxonomy" id="1392255"/>
    <lineage>
        <taxon>Eukaryota</taxon>
        <taxon>Fungi</taxon>
        <taxon>Dikarya</taxon>
        <taxon>Ascomycota</taxon>
        <taxon>Pezizomycotina</taxon>
        <taxon>Eurotiomycetes</taxon>
        <taxon>Eurotiomycetidae</taxon>
        <taxon>Eurotiales</taxon>
        <taxon>Aspergillaceae</taxon>
        <taxon>Aspergillus</taxon>
        <taxon>Aspergillus subgen. Fumigati</taxon>
    </lineage>
</organism>
<proteinExistence type="predicted"/>
<protein>
    <submittedName>
        <fullName evidence="2">Uncharacterized protein</fullName>
    </submittedName>
</protein>
<accession>A0A2I1CEE6</accession>
<evidence type="ECO:0000313" key="2">
    <source>
        <dbReference type="EMBL" id="PKX95995.1"/>
    </source>
</evidence>
<sequence length="66" mass="7514">MSLFDGGAIVLLQFGSILCAICLSGRWISVNRSPIIANLWESLVSGMFRDERRSDFWQSRCLTIYL</sequence>
<evidence type="ECO:0000256" key="1">
    <source>
        <dbReference type="SAM" id="Phobius"/>
    </source>
</evidence>
<evidence type="ECO:0000313" key="3">
    <source>
        <dbReference type="Proteomes" id="UP000234474"/>
    </source>
</evidence>
<comment type="caution">
    <text evidence="2">The sequence shown here is derived from an EMBL/GenBank/DDBJ whole genome shotgun (WGS) entry which is preliminary data.</text>
</comment>
<gene>
    <name evidence="2" type="ORF">P174DRAFT_440586</name>
</gene>
<name>A0A2I1CEE6_ASPN1</name>
<feature type="transmembrane region" description="Helical" evidence="1">
    <location>
        <begin position="6"/>
        <end position="28"/>
    </location>
</feature>